<dbReference type="AlphaFoldDB" id="A0A838BVK3"/>
<dbReference type="Pfam" id="PF21834">
    <property type="entry name" value="DUF6894"/>
    <property type="match status" value="1"/>
</dbReference>
<evidence type="ECO:0000259" key="1">
    <source>
        <dbReference type="Pfam" id="PF21834"/>
    </source>
</evidence>
<feature type="domain" description="DUF6894" evidence="1">
    <location>
        <begin position="3"/>
        <end position="43"/>
    </location>
</feature>
<organism evidence="2 3">
    <name type="scientific">Microvirga mediterraneensis</name>
    <dbReference type="NCBI Taxonomy" id="2754695"/>
    <lineage>
        <taxon>Bacteria</taxon>
        <taxon>Pseudomonadati</taxon>
        <taxon>Pseudomonadota</taxon>
        <taxon>Alphaproteobacteria</taxon>
        <taxon>Hyphomicrobiales</taxon>
        <taxon>Methylobacteriaceae</taxon>
        <taxon>Microvirga</taxon>
    </lineage>
</organism>
<name>A0A838BVK3_9HYPH</name>
<proteinExistence type="predicted"/>
<comment type="caution">
    <text evidence="2">The sequence shown here is derived from an EMBL/GenBank/DDBJ whole genome shotgun (WGS) entry which is preliminary data.</text>
</comment>
<dbReference type="EMBL" id="JACDXJ010000003">
    <property type="protein sequence ID" value="MBA1159132.1"/>
    <property type="molecule type" value="Genomic_DNA"/>
</dbReference>
<dbReference type="RefSeq" id="WP_181054733.1">
    <property type="nucleotide sequence ID" value="NZ_JACDXJ010000003.1"/>
</dbReference>
<sequence>MPRYAFHLRSKDRFDWDEDGVDLPDPTNARGAADKVGAELRGGHPWVLSALWWPTG</sequence>
<reference evidence="2 3" key="1">
    <citation type="submission" date="2020-07" db="EMBL/GenBank/DDBJ databases">
        <title>Draft genome and description of Microvirga mediterraneensis Marseille-Q2068 sp. nov.</title>
        <authorList>
            <person name="Boxberger M."/>
        </authorList>
    </citation>
    <scope>NUCLEOTIDE SEQUENCE [LARGE SCALE GENOMIC DNA]</scope>
    <source>
        <strain evidence="2 3">Marseille-Q2068</strain>
    </source>
</reference>
<evidence type="ECO:0000313" key="2">
    <source>
        <dbReference type="EMBL" id="MBA1159132.1"/>
    </source>
</evidence>
<protein>
    <recommendedName>
        <fullName evidence="1">DUF6894 domain-containing protein</fullName>
    </recommendedName>
</protein>
<dbReference type="InterPro" id="IPR054189">
    <property type="entry name" value="DUF6894"/>
</dbReference>
<dbReference type="Proteomes" id="UP000572984">
    <property type="component" value="Unassembled WGS sequence"/>
</dbReference>
<accession>A0A838BVK3</accession>
<keyword evidence="3" id="KW-1185">Reference proteome</keyword>
<evidence type="ECO:0000313" key="3">
    <source>
        <dbReference type="Proteomes" id="UP000572984"/>
    </source>
</evidence>
<gene>
    <name evidence="2" type="ORF">H0S73_23895</name>
</gene>